<keyword evidence="16 19" id="KW-0472">Membrane</keyword>
<organism evidence="20 21">
    <name type="scientific">Pseudomonas segetis</name>
    <dbReference type="NCBI Taxonomy" id="298908"/>
    <lineage>
        <taxon>Bacteria</taxon>
        <taxon>Pseudomonadati</taxon>
        <taxon>Pseudomonadota</taxon>
        <taxon>Gammaproteobacteria</taxon>
        <taxon>Pseudomonadales</taxon>
        <taxon>Pseudomonadaceae</taxon>
        <taxon>Pseudomonas</taxon>
    </lineage>
</organism>
<evidence type="ECO:0000256" key="17">
    <source>
        <dbReference type="ARBA" id="ARBA00025912"/>
    </source>
</evidence>
<dbReference type="AlphaFoldDB" id="A0A239IXM0"/>
<dbReference type="PANTHER" id="PTHR10978:SF5">
    <property type="entry name" value="SUCCINATE DEHYDROGENASE CYTOCHROME B560 SUBUNIT, MITOCHONDRIAL"/>
    <property type="match status" value="1"/>
</dbReference>
<dbReference type="FunFam" id="1.20.1300.10:FF:000005">
    <property type="entry name" value="Succinate dehydrogenase cytochrome b556 subunit"/>
    <property type="match status" value="1"/>
</dbReference>
<reference evidence="21" key="1">
    <citation type="submission" date="2017-06" db="EMBL/GenBank/DDBJ databases">
        <authorList>
            <person name="Varghese N."/>
            <person name="Submissions S."/>
        </authorList>
    </citation>
    <scope>NUCLEOTIDE SEQUENCE [LARGE SCALE GENOMIC DNA]</scope>
    <source>
        <strain evidence="21">CIP 108523</strain>
    </source>
</reference>
<dbReference type="InterPro" id="IPR000701">
    <property type="entry name" value="SuccDH_FuR_B_TM-su"/>
</dbReference>
<keyword evidence="7" id="KW-1003">Cell membrane</keyword>
<keyword evidence="12 18" id="KW-0479">Metal-binding</keyword>
<evidence type="ECO:0000256" key="2">
    <source>
        <dbReference type="ARBA" id="ARBA00004429"/>
    </source>
</evidence>
<evidence type="ECO:0000313" key="20">
    <source>
        <dbReference type="EMBL" id="SNS98132.1"/>
    </source>
</evidence>
<keyword evidence="9" id="KW-0816">Tricarboxylic acid cycle</keyword>
<dbReference type="GO" id="GO:0005886">
    <property type="term" value="C:plasma membrane"/>
    <property type="evidence" value="ECO:0007669"/>
    <property type="project" value="UniProtKB-SubCell"/>
</dbReference>
<keyword evidence="8" id="KW-0997">Cell inner membrane</keyword>
<evidence type="ECO:0000256" key="18">
    <source>
        <dbReference type="PIRSR" id="PIRSR000178-1"/>
    </source>
</evidence>
<evidence type="ECO:0000256" key="1">
    <source>
        <dbReference type="ARBA" id="ARBA00004050"/>
    </source>
</evidence>
<keyword evidence="6" id="KW-0813">Transport</keyword>
<dbReference type="InterPro" id="IPR034804">
    <property type="entry name" value="SQR/QFR_C/D"/>
</dbReference>
<dbReference type="EMBL" id="FZOG01000007">
    <property type="protein sequence ID" value="SNS98132.1"/>
    <property type="molecule type" value="Genomic_DNA"/>
</dbReference>
<keyword evidence="11 19" id="KW-0812">Transmembrane</keyword>
<dbReference type="PROSITE" id="PS01000">
    <property type="entry name" value="SDH_CYT_1"/>
    <property type="match status" value="1"/>
</dbReference>
<evidence type="ECO:0000256" key="13">
    <source>
        <dbReference type="ARBA" id="ARBA00022982"/>
    </source>
</evidence>
<dbReference type="GO" id="GO:0006099">
    <property type="term" value="P:tricarboxylic acid cycle"/>
    <property type="evidence" value="ECO:0007669"/>
    <property type="project" value="UniProtKB-KW"/>
</dbReference>
<evidence type="ECO:0000256" key="11">
    <source>
        <dbReference type="ARBA" id="ARBA00022692"/>
    </source>
</evidence>
<comment type="subunit">
    <text evidence="17">Part of an enzyme complex containing four subunits: a flavoprotein, an iron-sulfur protein, plus two membrane-anchoring proteins, SdhC and SdhD. The complex can form homotrimers.</text>
</comment>
<feature type="binding site" description="axial binding residue" evidence="18">
    <location>
        <position position="100"/>
    </location>
    <ligand>
        <name>heme</name>
        <dbReference type="ChEBI" id="CHEBI:30413"/>
        <note>ligand shared with second transmembrane subunit</note>
    </ligand>
    <ligandPart>
        <name>Fe</name>
        <dbReference type="ChEBI" id="CHEBI:18248"/>
    </ligandPart>
</feature>
<keyword evidence="10 18" id="KW-0349">Heme</keyword>
<dbReference type="InterPro" id="IPR014314">
    <property type="entry name" value="Succ_DH_cytb556"/>
</dbReference>
<evidence type="ECO:0000256" key="8">
    <source>
        <dbReference type="ARBA" id="ARBA00022519"/>
    </source>
</evidence>
<comment type="cofactor">
    <cofactor evidence="18">
        <name>heme</name>
        <dbReference type="ChEBI" id="CHEBI:30413"/>
    </cofactor>
    <text evidence="18">The heme is bound between the two transmembrane subunits.</text>
</comment>
<dbReference type="PIRSF" id="PIRSF000178">
    <property type="entry name" value="SDH_cyt_b560"/>
    <property type="match status" value="1"/>
</dbReference>
<dbReference type="GO" id="GO:0046872">
    <property type="term" value="F:metal ion binding"/>
    <property type="evidence" value="ECO:0007669"/>
    <property type="project" value="UniProtKB-KW"/>
</dbReference>
<feature type="transmembrane region" description="Helical" evidence="19">
    <location>
        <begin position="44"/>
        <end position="64"/>
    </location>
</feature>
<dbReference type="SUPFAM" id="SSF81343">
    <property type="entry name" value="Fumarate reductase respiratory complex transmembrane subunits"/>
    <property type="match status" value="1"/>
</dbReference>
<dbReference type="PROSITE" id="PS01001">
    <property type="entry name" value="SDH_CYT_2"/>
    <property type="match status" value="1"/>
</dbReference>
<feature type="transmembrane region" description="Helical" evidence="19">
    <location>
        <begin position="84"/>
        <end position="102"/>
    </location>
</feature>
<dbReference type="Proteomes" id="UP000242915">
    <property type="component" value="Unassembled WGS sequence"/>
</dbReference>
<dbReference type="Gene3D" id="1.20.1300.10">
    <property type="entry name" value="Fumarate reductase/succinate dehydrogenase, transmembrane subunit"/>
    <property type="match status" value="1"/>
</dbReference>
<feature type="transmembrane region" description="Helical" evidence="19">
    <location>
        <begin position="123"/>
        <end position="143"/>
    </location>
</feature>
<dbReference type="PANTHER" id="PTHR10978">
    <property type="entry name" value="SUCCINATE DEHYDROGENASE CYTOCHROME B560 SUBUNIT"/>
    <property type="match status" value="1"/>
</dbReference>
<dbReference type="GO" id="GO:0009055">
    <property type="term" value="F:electron transfer activity"/>
    <property type="evidence" value="ECO:0007669"/>
    <property type="project" value="InterPro"/>
</dbReference>
<evidence type="ECO:0000313" key="21">
    <source>
        <dbReference type="Proteomes" id="UP000242915"/>
    </source>
</evidence>
<evidence type="ECO:0000256" key="7">
    <source>
        <dbReference type="ARBA" id="ARBA00022475"/>
    </source>
</evidence>
<proteinExistence type="inferred from homology"/>
<evidence type="ECO:0000256" key="6">
    <source>
        <dbReference type="ARBA" id="ARBA00022448"/>
    </source>
</evidence>
<keyword evidence="21" id="KW-1185">Reference proteome</keyword>
<dbReference type="InterPro" id="IPR018495">
    <property type="entry name" value="Succ_DH_cyt_bsu_CS"/>
</dbReference>
<evidence type="ECO:0000256" key="12">
    <source>
        <dbReference type="ARBA" id="ARBA00022723"/>
    </source>
</evidence>
<protein>
    <recommendedName>
        <fullName evidence="5">Succinate dehydrogenase cytochrome b556 subunit</fullName>
    </recommendedName>
</protein>
<evidence type="ECO:0000256" key="4">
    <source>
        <dbReference type="ARBA" id="ARBA00007244"/>
    </source>
</evidence>
<comment type="pathway">
    <text evidence="3">Carbohydrate metabolism; tricarboxylic acid cycle.</text>
</comment>
<gene>
    <name evidence="20" type="ORF">SAMN05216255_4069</name>
</gene>
<comment type="function">
    <text evidence="1">Membrane-anchoring subunit of succinate dehydrogenase (SDH).</text>
</comment>
<keyword evidence="14 19" id="KW-1133">Transmembrane helix</keyword>
<evidence type="ECO:0000256" key="9">
    <source>
        <dbReference type="ARBA" id="ARBA00022532"/>
    </source>
</evidence>
<evidence type="ECO:0000256" key="15">
    <source>
        <dbReference type="ARBA" id="ARBA00023004"/>
    </source>
</evidence>
<evidence type="ECO:0000256" key="14">
    <source>
        <dbReference type="ARBA" id="ARBA00022989"/>
    </source>
</evidence>
<evidence type="ECO:0000256" key="19">
    <source>
        <dbReference type="SAM" id="Phobius"/>
    </source>
</evidence>
<evidence type="ECO:0000256" key="10">
    <source>
        <dbReference type="ARBA" id="ARBA00022617"/>
    </source>
</evidence>
<name>A0A239IXM0_9PSED</name>
<dbReference type="Pfam" id="PF01127">
    <property type="entry name" value="Sdh_cyt"/>
    <property type="match status" value="1"/>
</dbReference>
<comment type="similarity">
    <text evidence="4">Belongs to the cytochrome b560 family.</text>
</comment>
<comment type="subcellular location">
    <subcellularLocation>
        <location evidence="2">Cell inner membrane</location>
        <topology evidence="2">Multi-pass membrane protein</topology>
    </subcellularLocation>
</comment>
<keyword evidence="13" id="KW-0249">Electron transport</keyword>
<keyword evidence="15 18" id="KW-0408">Iron</keyword>
<evidence type="ECO:0000256" key="3">
    <source>
        <dbReference type="ARBA" id="ARBA00005163"/>
    </source>
</evidence>
<evidence type="ECO:0000256" key="16">
    <source>
        <dbReference type="ARBA" id="ARBA00023136"/>
    </source>
</evidence>
<dbReference type="CDD" id="cd03499">
    <property type="entry name" value="SQR_TypeC_SdhC"/>
    <property type="match status" value="1"/>
</dbReference>
<accession>A0A239IXM0</accession>
<dbReference type="NCBIfam" id="TIGR02970">
    <property type="entry name" value="succ_dehyd_cytB"/>
    <property type="match status" value="1"/>
</dbReference>
<sequence length="144" mass="15505">MHLPTTLPCNFGALSVIKKAVNSQRPVNLDLRTIKLPITAYTSILHRISGVILFVGIAVLLYALDKSLASEEGFAEVKECLTSPLAKFVIWALLSALLYHLVAGVRHIIMDMGIGESLEGGALGSKIVLAVAAVMILLLGVWIW</sequence>
<evidence type="ECO:0000256" key="5">
    <source>
        <dbReference type="ARBA" id="ARBA00020076"/>
    </source>
</evidence>